<dbReference type="Proteomes" id="UP000248857">
    <property type="component" value="Unassembled WGS sequence"/>
</dbReference>
<evidence type="ECO:0000313" key="3">
    <source>
        <dbReference type="Proteomes" id="UP000248857"/>
    </source>
</evidence>
<dbReference type="OrthoDB" id="526886at2"/>
<feature type="compositionally biased region" description="Low complexity" evidence="1">
    <location>
        <begin position="444"/>
        <end position="458"/>
    </location>
</feature>
<name>A0A2W1J7G8_9CYAN</name>
<gene>
    <name evidence="2" type="ORF">C1752_17740</name>
</gene>
<accession>A0A2W1J7G8</accession>
<sequence>MLLVQSFGDRPSGDIQVKAIEKLNLLNIAEDGRFSGPVITAIVENQDDARIASTFLTDNLGNSTGGDIIIKTKSLNLINGGQISTRTFLAGQAGDIIIDASNELNVLDFSPEFPIFFSNISSATFSSGASGEVSISTDQLLVTNGGVIGSATFGPGSGGSVNILATDIRLAGILPFFLFPSSINAATFGPGDAGELTINANTLSLFDSSRIGTSTVGTGNAGTVNIDTSESIFISGSNPISPNPSLIDSSASITGPTFEDQLGALPVPLGNAGGLNISTKNLSVVDGALISVNNDGLGNAGNINLEADFLKLSSRGEISASTESGNGGNIRLQSELLSLDDSIISASAKGLGLGGNVAINSSLIVGIGESRISANAEQSVGGRIRIDTLSVFGENLTITATSDLGSQFDGQVEIDVEDRPVLVDQVEIQQPRTNTVKLACSPDSSSGQSSFSMQSSGGLAAQPRNFSQTLPIASKKAAEPQLSFSAPFIVDKESGKKVFLVEPSGFHRQSDGTRCLGYIGTENNAKAVTL</sequence>
<dbReference type="EMBL" id="PQWO01000063">
    <property type="protein sequence ID" value="PZD70146.1"/>
    <property type="molecule type" value="Genomic_DNA"/>
</dbReference>
<dbReference type="SUPFAM" id="SSF51126">
    <property type="entry name" value="Pectin lyase-like"/>
    <property type="match status" value="2"/>
</dbReference>
<protein>
    <recommendedName>
        <fullName evidence="4">Filamentous haemagglutinin FhaB/tRNA nuclease CdiA-like TPS domain-containing protein</fullName>
    </recommendedName>
</protein>
<dbReference type="InterPro" id="IPR011050">
    <property type="entry name" value="Pectin_lyase_fold/virulence"/>
</dbReference>
<organism evidence="2 3">
    <name type="scientific">Acaryochloris thomasi RCC1774</name>
    <dbReference type="NCBI Taxonomy" id="1764569"/>
    <lineage>
        <taxon>Bacteria</taxon>
        <taxon>Bacillati</taxon>
        <taxon>Cyanobacteriota</taxon>
        <taxon>Cyanophyceae</taxon>
        <taxon>Acaryochloridales</taxon>
        <taxon>Acaryochloridaceae</taxon>
        <taxon>Acaryochloris</taxon>
        <taxon>Acaryochloris thomasi</taxon>
    </lineage>
</organism>
<feature type="region of interest" description="Disordered" evidence="1">
    <location>
        <begin position="440"/>
        <end position="460"/>
    </location>
</feature>
<proteinExistence type="predicted"/>
<comment type="caution">
    <text evidence="2">The sequence shown here is derived from an EMBL/GenBank/DDBJ whole genome shotgun (WGS) entry which is preliminary data.</text>
</comment>
<keyword evidence="3" id="KW-1185">Reference proteome</keyword>
<reference evidence="2 3" key="1">
    <citation type="journal article" date="2018" name="Sci. Rep.">
        <title>A novel species of the marine cyanobacterium Acaryochloris with a unique pigment content and lifestyle.</title>
        <authorList>
            <person name="Partensky F."/>
            <person name="Six C."/>
            <person name="Ratin M."/>
            <person name="Garczarek L."/>
            <person name="Vaulot D."/>
            <person name="Probert I."/>
            <person name="Calteau A."/>
            <person name="Gourvil P."/>
            <person name="Marie D."/>
            <person name="Grebert T."/>
            <person name="Bouchier C."/>
            <person name="Le Panse S."/>
            <person name="Gachenot M."/>
            <person name="Rodriguez F."/>
            <person name="Garrido J.L."/>
        </authorList>
    </citation>
    <scope>NUCLEOTIDE SEQUENCE [LARGE SCALE GENOMIC DNA]</scope>
    <source>
        <strain evidence="2 3">RCC1774</strain>
    </source>
</reference>
<dbReference type="RefSeq" id="WP_110989301.1">
    <property type="nucleotide sequence ID" value="NZ_CAWNWM010000063.1"/>
</dbReference>
<dbReference type="AlphaFoldDB" id="A0A2W1J7G8"/>
<evidence type="ECO:0000256" key="1">
    <source>
        <dbReference type="SAM" id="MobiDB-lite"/>
    </source>
</evidence>
<dbReference type="InterPro" id="IPR012334">
    <property type="entry name" value="Pectin_lyas_fold"/>
</dbReference>
<dbReference type="Gene3D" id="2.160.20.10">
    <property type="entry name" value="Single-stranded right-handed beta-helix, Pectin lyase-like"/>
    <property type="match status" value="1"/>
</dbReference>
<evidence type="ECO:0008006" key="4">
    <source>
        <dbReference type="Google" id="ProtNLM"/>
    </source>
</evidence>
<evidence type="ECO:0000313" key="2">
    <source>
        <dbReference type="EMBL" id="PZD70146.1"/>
    </source>
</evidence>